<dbReference type="GO" id="GO:0005524">
    <property type="term" value="F:ATP binding"/>
    <property type="evidence" value="ECO:0007669"/>
    <property type="project" value="UniProtKB-KW"/>
</dbReference>
<gene>
    <name evidence="15" type="ORF">QLQ80_02510</name>
</gene>
<proteinExistence type="predicted"/>
<dbReference type="EMBL" id="JASDDP010000023">
    <property type="protein sequence ID" value="MDJ1645941.1"/>
    <property type="molecule type" value="Genomic_DNA"/>
</dbReference>
<dbReference type="Pfam" id="PF01588">
    <property type="entry name" value="tRNA_bind"/>
    <property type="match status" value="1"/>
</dbReference>
<dbReference type="GO" id="GO:0009328">
    <property type="term" value="C:phenylalanine-tRNA ligase complex"/>
    <property type="evidence" value="ECO:0007669"/>
    <property type="project" value="TreeGrafter"/>
</dbReference>
<dbReference type="Gene3D" id="2.40.50.140">
    <property type="entry name" value="Nucleic acid-binding proteins"/>
    <property type="match status" value="1"/>
</dbReference>
<evidence type="ECO:0000313" key="15">
    <source>
        <dbReference type="EMBL" id="MDJ1645941.1"/>
    </source>
</evidence>
<dbReference type="NCBIfam" id="NF001882">
    <property type="entry name" value="PRK00629.5-4"/>
    <property type="match status" value="1"/>
</dbReference>
<keyword evidence="11" id="KW-0030">Aminoacyl-tRNA synthetase</keyword>
<dbReference type="GO" id="GO:0006432">
    <property type="term" value="P:phenylalanyl-tRNA aminoacylation"/>
    <property type="evidence" value="ECO:0007669"/>
    <property type="project" value="InterPro"/>
</dbReference>
<evidence type="ECO:0000256" key="7">
    <source>
        <dbReference type="ARBA" id="ARBA00022840"/>
    </source>
</evidence>
<dbReference type="AlphaFoldDB" id="A0AAJ1PSX2"/>
<dbReference type="Proteomes" id="UP001224428">
    <property type="component" value="Unassembled WGS sequence"/>
</dbReference>
<evidence type="ECO:0000256" key="5">
    <source>
        <dbReference type="ARBA" id="ARBA00022723"/>
    </source>
</evidence>
<dbReference type="Pfam" id="PF17759">
    <property type="entry name" value="tRNA_synthFbeta"/>
    <property type="match status" value="1"/>
</dbReference>
<comment type="caution">
    <text evidence="15">The sequence shown here is derived from an EMBL/GenBank/DDBJ whole genome shotgun (WGS) entry which is preliminary data.</text>
</comment>
<dbReference type="InterPro" id="IPR002547">
    <property type="entry name" value="tRNA-bd_dom"/>
</dbReference>
<keyword evidence="3 12" id="KW-0820">tRNA-binding</keyword>
<evidence type="ECO:0000256" key="11">
    <source>
        <dbReference type="ARBA" id="ARBA00023146"/>
    </source>
</evidence>
<dbReference type="SUPFAM" id="SSF55681">
    <property type="entry name" value="Class II aaRS and biotin synthetases"/>
    <property type="match status" value="1"/>
</dbReference>
<feature type="domain" description="TRNA-binding" evidence="13">
    <location>
        <begin position="39"/>
        <end position="154"/>
    </location>
</feature>
<dbReference type="RefSeq" id="WP_283827346.1">
    <property type="nucleotide sequence ID" value="NZ_JASDDP010000023.1"/>
</dbReference>
<keyword evidence="16" id="KW-1185">Reference proteome</keyword>
<protein>
    <recommendedName>
        <fullName evidence="2">phenylalanine--tRNA ligase</fullName>
        <ecNumber evidence="2">6.1.1.20</ecNumber>
    </recommendedName>
</protein>
<dbReference type="GO" id="GO:0000287">
    <property type="term" value="F:magnesium ion binding"/>
    <property type="evidence" value="ECO:0007669"/>
    <property type="project" value="InterPro"/>
</dbReference>
<sequence length="690" mass="80234">MKFSINKLKELLKNESLTNEEIVNAINDIGFEVEELIQPLKYKNIKFCKVLSVSKNPNGERLNVCEVKFNNGQRVIQTTDNSVKEGKTYIAIQSEGFVGDIIIKNTSLKGVQSQGMFCSLEELGWDPNYLNEEVKGKIFNYEAKLESKVSDELDLNDYYVDVSILSNRNDANSYKIMSLELAAYFDLKVNNFDPSKIYYTTHHKTFGYSLIDEMNIIEDMVSFKLKEVPELTIKEKALLVKSEVKLADKFTNYANYLSLMYGLPIYVVNDDKTFKIELQNELVVLNSENNNIILGIENTTKIKDPVFTIIIPNIKVVRKNLKFYKKSNRNTILSMKKVSAGLINLFSFDFKKVLKNVVIFKHDAEREYVEYSKELLDRYANFEMSKSTDFKKIQAKLNQLGFDFTAQKTKLPVYRYDIKTTEDFIEEVFRFYGYSHFQTNNNLKVVSNVAPWNNNDIKLSSMGYQGILTYTLVNKEEMMFNPFSFENEIKLKTYVSENNSIIRNSLLPSFLRIINYNYKRKITRLNLFEEGMINNGIRSIMFSSNTKSFNEIKANLSNIIGSFELRKFEKNYLHKNISAQIIKNGNIIGWIGKLNPKFDLSNSIFVEIIQQKYNETYSYYEYKNTPLVSLDITFKVEENQSISEHLKMHNIDASKVEIIDKYNKDNYTNTTIRITSTKEEIELLSKAINR</sequence>
<dbReference type="PROSITE" id="PS51483">
    <property type="entry name" value="B5"/>
    <property type="match status" value="1"/>
</dbReference>
<evidence type="ECO:0000256" key="12">
    <source>
        <dbReference type="PROSITE-ProRule" id="PRU00209"/>
    </source>
</evidence>
<dbReference type="EC" id="6.1.1.20" evidence="2"/>
<name>A0AAJ1PSX2_9MOLU</name>
<dbReference type="InterPro" id="IPR041616">
    <property type="entry name" value="PheRS_beta_core"/>
</dbReference>
<evidence type="ECO:0000256" key="6">
    <source>
        <dbReference type="ARBA" id="ARBA00022741"/>
    </source>
</evidence>
<evidence type="ECO:0000256" key="3">
    <source>
        <dbReference type="ARBA" id="ARBA00022555"/>
    </source>
</evidence>
<keyword evidence="4 15" id="KW-0436">Ligase</keyword>
<dbReference type="Gene3D" id="3.30.56.10">
    <property type="match status" value="2"/>
</dbReference>
<keyword evidence="5" id="KW-0479">Metal-binding</keyword>
<dbReference type="Gene3D" id="3.30.930.10">
    <property type="entry name" value="Bira Bifunctional Protein, Domain 2"/>
    <property type="match status" value="1"/>
</dbReference>
<keyword evidence="8" id="KW-0460">Magnesium</keyword>
<evidence type="ECO:0000256" key="4">
    <source>
        <dbReference type="ARBA" id="ARBA00022598"/>
    </source>
</evidence>
<dbReference type="PANTHER" id="PTHR10947:SF0">
    <property type="entry name" value="PHENYLALANINE--TRNA LIGASE BETA SUBUNIT"/>
    <property type="match status" value="1"/>
</dbReference>
<keyword evidence="10" id="KW-0648">Protein biosynthesis</keyword>
<dbReference type="Pfam" id="PF03484">
    <property type="entry name" value="B5"/>
    <property type="match status" value="1"/>
</dbReference>
<organism evidence="15 16">
    <name type="scientific">Mycoplasma phocimorsus</name>
    <dbReference type="NCBI Taxonomy" id="3045839"/>
    <lineage>
        <taxon>Bacteria</taxon>
        <taxon>Bacillati</taxon>
        <taxon>Mycoplasmatota</taxon>
        <taxon>Mollicutes</taxon>
        <taxon>Mycoplasmataceae</taxon>
        <taxon>Mycoplasma</taxon>
    </lineage>
</organism>
<dbReference type="SUPFAM" id="SSF50249">
    <property type="entry name" value="Nucleic acid-binding proteins"/>
    <property type="match status" value="1"/>
</dbReference>
<dbReference type="GO" id="GO:0000049">
    <property type="term" value="F:tRNA binding"/>
    <property type="evidence" value="ECO:0007669"/>
    <property type="project" value="UniProtKB-UniRule"/>
</dbReference>
<dbReference type="InterPro" id="IPR012340">
    <property type="entry name" value="NA-bd_OB-fold"/>
</dbReference>
<keyword evidence="6" id="KW-0547">Nucleotide-binding</keyword>
<dbReference type="GO" id="GO:0004826">
    <property type="term" value="F:phenylalanine-tRNA ligase activity"/>
    <property type="evidence" value="ECO:0007669"/>
    <property type="project" value="UniProtKB-EC"/>
</dbReference>
<dbReference type="InterPro" id="IPR045060">
    <property type="entry name" value="Phe-tRNA-ligase_IIc_bsu"/>
</dbReference>
<dbReference type="SUPFAM" id="SSF46955">
    <property type="entry name" value="Putative DNA-binding domain"/>
    <property type="match status" value="1"/>
</dbReference>
<evidence type="ECO:0000256" key="10">
    <source>
        <dbReference type="ARBA" id="ARBA00022917"/>
    </source>
</evidence>
<dbReference type="PANTHER" id="PTHR10947">
    <property type="entry name" value="PHENYLALANYL-TRNA SYNTHETASE BETA CHAIN AND LEUCINE-RICH REPEAT-CONTAINING PROTEIN 47"/>
    <property type="match status" value="1"/>
</dbReference>
<evidence type="ECO:0000256" key="1">
    <source>
        <dbReference type="ARBA" id="ARBA00001946"/>
    </source>
</evidence>
<evidence type="ECO:0000259" key="14">
    <source>
        <dbReference type="PROSITE" id="PS51483"/>
    </source>
</evidence>
<evidence type="ECO:0000256" key="9">
    <source>
        <dbReference type="ARBA" id="ARBA00022884"/>
    </source>
</evidence>
<reference evidence="15" key="1">
    <citation type="submission" date="2023-05" db="EMBL/GenBank/DDBJ databases">
        <title>Mycoplasma phocimorsus sp. nov., isolated from Scandinavian patients with seal finger or septic arthritis after contact with seals.</title>
        <authorList>
            <person name="Skafte-Holm A."/>
            <person name="Pedersen T.R."/>
            <person name="Froelund M."/>
            <person name="Stegger M."/>
            <person name="Qvortrup K."/>
            <person name="Michaels D.L."/>
            <person name="Brown D.R."/>
            <person name="Jensen J.S."/>
        </authorList>
    </citation>
    <scope>NUCLEOTIDE SEQUENCE</scope>
    <source>
        <strain evidence="15">M5725</strain>
    </source>
</reference>
<feature type="domain" description="B5" evidence="14">
    <location>
        <begin position="364"/>
        <end position="439"/>
    </location>
</feature>
<evidence type="ECO:0000313" key="16">
    <source>
        <dbReference type="Proteomes" id="UP001224428"/>
    </source>
</evidence>
<evidence type="ECO:0000256" key="2">
    <source>
        <dbReference type="ARBA" id="ARBA00012814"/>
    </source>
</evidence>
<evidence type="ECO:0000259" key="13">
    <source>
        <dbReference type="PROSITE" id="PS50886"/>
    </source>
</evidence>
<dbReference type="InterPro" id="IPR045864">
    <property type="entry name" value="aa-tRNA-synth_II/BPL/LPL"/>
</dbReference>
<dbReference type="SMART" id="SM00874">
    <property type="entry name" value="B5"/>
    <property type="match status" value="1"/>
</dbReference>
<dbReference type="InterPro" id="IPR009061">
    <property type="entry name" value="DNA-bd_dom_put_sf"/>
</dbReference>
<comment type="cofactor">
    <cofactor evidence="1">
        <name>Mg(2+)</name>
        <dbReference type="ChEBI" id="CHEBI:18420"/>
    </cofactor>
</comment>
<dbReference type="InterPro" id="IPR005147">
    <property type="entry name" value="tRNA_synthase_B5-dom"/>
</dbReference>
<accession>A0AAJ1PSX2</accession>
<keyword evidence="9 12" id="KW-0694">RNA-binding</keyword>
<dbReference type="PROSITE" id="PS50886">
    <property type="entry name" value="TRBD"/>
    <property type="match status" value="1"/>
</dbReference>
<evidence type="ECO:0000256" key="8">
    <source>
        <dbReference type="ARBA" id="ARBA00022842"/>
    </source>
</evidence>
<keyword evidence="7" id="KW-0067">ATP-binding</keyword>